<dbReference type="PROSITE" id="PS00957">
    <property type="entry name" value="NAD_G3PDH"/>
    <property type="match status" value="1"/>
</dbReference>
<comment type="catalytic activity">
    <reaction evidence="10">
        <text>sn-glycerol 3-phosphate + NADP(+) = dihydroxyacetone phosphate + NADPH + H(+)</text>
        <dbReference type="Rhea" id="RHEA:11096"/>
        <dbReference type="ChEBI" id="CHEBI:15378"/>
        <dbReference type="ChEBI" id="CHEBI:57597"/>
        <dbReference type="ChEBI" id="CHEBI:57642"/>
        <dbReference type="ChEBI" id="CHEBI:57783"/>
        <dbReference type="ChEBI" id="CHEBI:58349"/>
        <dbReference type="EC" id="1.1.1.94"/>
    </reaction>
    <physiologicalReaction direction="right-to-left" evidence="10">
        <dbReference type="Rhea" id="RHEA:11098"/>
    </physiologicalReaction>
</comment>
<keyword evidence="9 14" id="KW-1208">Phospholipid metabolism</keyword>
<dbReference type="Pfam" id="PF07479">
    <property type="entry name" value="NAD_Gly3P_dh_C"/>
    <property type="match status" value="1"/>
</dbReference>
<dbReference type="Gene3D" id="3.40.50.720">
    <property type="entry name" value="NAD(P)-binding Rossmann-like Domain"/>
    <property type="match status" value="1"/>
</dbReference>
<dbReference type="GO" id="GO:0005829">
    <property type="term" value="C:cytosol"/>
    <property type="evidence" value="ECO:0007669"/>
    <property type="project" value="TreeGrafter"/>
</dbReference>
<evidence type="ECO:0000256" key="6">
    <source>
        <dbReference type="ARBA" id="ARBA00023027"/>
    </source>
</evidence>
<dbReference type="Pfam" id="PF01210">
    <property type="entry name" value="NAD_Gly3P_dh_N"/>
    <property type="match status" value="1"/>
</dbReference>
<dbReference type="NCBIfam" id="NF000940">
    <property type="entry name" value="PRK00094.1-2"/>
    <property type="match status" value="1"/>
</dbReference>
<dbReference type="InterPro" id="IPR036291">
    <property type="entry name" value="NAD(P)-bd_dom_sf"/>
</dbReference>
<dbReference type="FunFam" id="1.10.1040.10:FF:000001">
    <property type="entry name" value="Glycerol-3-phosphate dehydrogenase [NAD(P)+]"/>
    <property type="match status" value="1"/>
</dbReference>
<reference evidence="22 23" key="1">
    <citation type="submission" date="2019-03" db="EMBL/GenBank/DDBJ databases">
        <title>Genomic Encyclopedia of Type Strains, Phase IV (KMG-IV): sequencing the most valuable type-strain genomes for metagenomic binning, comparative biology and taxonomic classification.</title>
        <authorList>
            <person name="Goeker M."/>
        </authorList>
    </citation>
    <scope>NUCLEOTIDE SEQUENCE [LARGE SCALE GENOMIC DNA]</scope>
    <source>
        <strain evidence="22 23">DSM 2132</strain>
    </source>
</reference>
<organism evidence="22 23">
    <name type="scientific">Rhodothalassium salexigens DSM 2132</name>
    <dbReference type="NCBI Taxonomy" id="1188247"/>
    <lineage>
        <taxon>Bacteria</taxon>
        <taxon>Pseudomonadati</taxon>
        <taxon>Pseudomonadota</taxon>
        <taxon>Alphaproteobacteria</taxon>
        <taxon>Rhodothalassiales</taxon>
        <taxon>Rhodothalassiaceae</taxon>
        <taxon>Rhodothalassium</taxon>
    </lineage>
</organism>
<dbReference type="NCBIfam" id="NF000942">
    <property type="entry name" value="PRK00094.1-4"/>
    <property type="match status" value="1"/>
</dbReference>
<keyword evidence="7 14" id="KW-0443">Lipid metabolism</keyword>
<evidence type="ECO:0000256" key="11">
    <source>
        <dbReference type="ARBA" id="ARBA00066687"/>
    </source>
</evidence>
<evidence type="ECO:0000256" key="4">
    <source>
        <dbReference type="ARBA" id="ARBA00022857"/>
    </source>
</evidence>
<keyword evidence="14" id="KW-0963">Cytoplasm</keyword>
<feature type="region of interest" description="Disordered" evidence="19">
    <location>
        <begin position="1"/>
        <end position="28"/>
    </location>
</feature>
<dbReference type="GO" id="GO:0141153">
    <property type="term" value="F:glycerol-3-phosphate dehydrogenase (NADP+) activity"/>
    <property type="evidence" value="ECO:0007669"/>
    <property type="project" value="RHEA"/>
</dbReference>
<dbReference type="InterPro" id="IPR006109">
    <property type="entry name" value="G3P_DH_NAD-dep_C"/>
</dbReference>
<evidence type="ECO:0000256" key="19">
    <source>
        <dbReference type="SAM" id="MobiDB-lite"/>
    </source>
</evidence>
<feature type="binding site" evidence="14">
    <location>
        <position position="279"/>
    </location>
    <ligand>
        <name>sn-glycerol 3-phosphate</name>
        <dbReference type="ChEBI" id="CHEBI:57597"/>
    </ligand>
</feature>
<dbReference type="SUPFAM" id="SSF51735">
    <property type="entry name" value="NAD(P)-binding Rossmann-fold domains"/>
    <property type="match status" value="1"/>
</dbReference>
<comment type="pathway">
    <text evidence="14">Membrane lipid metabolism; glycerophospholipid metabolism.</text>
</comment>
<feature type="binding site" evidence="14">
    <location>
        <position position="303"/>
    </location>
    <ligand>
        <name>NADPH</name>
        <dbReference type="ChEBI" id="CHEBI:57783"/>
    </ligand>
</feature>
<evidence type="ECO:0000256" key="8">
    <source>
        <dbReference type="ARBA" id="ARBA00023209"/>
    </source>
</evidence>
<dbReference type="GO" id="GO:0051287">
    <property type="term" value="F:NAD binding"/>
    <property type="evidence" value="ECO:0007669"/>
    <property type="project" value="InterPro"/>
</dbReference>
<comment type="caution">
    <text evidence="22">The sequence shown here is derived from an EMBL/GenBank/DDBJ whole genome shotgun (WGS) entry which is preliminary data.</text>
</comment>
<evidence type="ECO:0000256" key="12">
    <source>
        <dbReference type="ARBA" id="ARBA00069372"/>
    </source>
</evidence>
<dbReference type="InParanoid" id="A0A4R2PK95"/>
<protein>
    <recommendedName>
        <fullName evidence="12 14">Glycerol-3-phosphate dehydrogenase [NAD(P)+]</fullName>
        <ecNumber evidence="11 14">1.1.1.94</ecNumber>
    </recommendedName>
    <alternativeName>
        <fullName evidence="14">NAD(P)(+)-dependent glycerol-3-phosphate dehydrogenase</fullName>
    </alternativeName>
    <alternativeName>
        <fullName evidence="13 14">NAD(P)H-dependent dihydroxyacetone-phosphate reductase</fullName>
    </alternativeName>
</protein>
<feature type="binding site" evidence="16">
    <location>
        <begin position="279"/>
        <end position="280"/>
    </location>
    <ligand>
        <name>substrate</name>
    </ligand>
</feature>
<keyword evidence="8 14" id="KW-0594">Phospholipid biosynthesis</keyword>
<dbReference type="PANTHER" id="PTHR11728:SF1">
    <property type="entry name" value="GLYCEROL-3-PHOSPHATE DEHYDROGENASE [NAD(+)] 2, CHLOROPLASTIC"/>
    <property type="match status" value="1"/>
</dbReference>
<feature type="domain" description="Glycerol-3-phosphate dehydrogenase NAD-dependent N-terminal" evidence="20">
    <location>
        <begin position="31"/>
        <end position="182"/>
    </location>
</feature>
<dbReference type="PANTHER" id="PTHR11728">
    <property type="entry name" value="GLYCEROL-3-PHOSPHATE DEHYDROGENASE"/>
    <property type="match status" value="1"/>
</dbReference>
<dbReference type="GO" id="GO:0008654">
    <property type="term" value="P:phospholipid biosynthetic process"/>
    <property type="evidence" value="ECO:0007669"/>
    <property type="project" value="UniProtKB-KW"/>
</dbReference>
<evidence type="ECO:0000256" key="18">
    <source>
        <dbReference type="RuleBase" id="RU000437"/>
    </source>
</evidence>
<comment type="catalytic activity">
    <reaction evidence="14">
        <text>sn-glycerol 3-phosphate + NAD(+) = dihydroxyacetone phosphate + NADH + H(+)</text>
        <dbReference type="Rhea" id="RHEA:11092"/>
        <dbReference type="ChEBI" id="CHEBI:15378"/>
        <dbReference type="ChEBI" id="CHEBI:57540"/>
        <dbReference type="ChEBI" id="CHEBI:57597"/>
        <dbReference type="ChEBI" id="CHEBI:57642"/>
        <dbReference type="ChEBI" id="CHEBI:57945"/>
        <dbReference type="EC" id="1.1.1.94"/>
    </reaction>
</comment>
<evidence type="ECO:0000313" key="23">
    <source>
        <dbReference type="Proteomes" id="UP000295399"/>
    </source>
</evidence>
<name>A0A4R2PK95_RHOSA</name>
<keyword evidence="6 14" id="KW-0520">NAD</keyword>
<dbReference type="GO" id="GO:0141152">
    <property type="term" value="F:glycerol-3-phosphate dehydrogenase (NAD+) activity"/>
    <property type="evidence" value="ECO:0007669"/>
    <property type="project" value="RHEA"/>
</dbReference>
<feature type="binding site" evidence="14">
    <location>
        <position position="215"/>
    </location>
    <ligand>
        <name>sn-glycerol 3-phosphate</name>
        <dbReference type="ChEBI" id="CHEBI:57597"/>
    </ligand>
</feature>
<feature type="binding site" evidence="14">
    <location>
        <position position="305"/>
    </location>
    <ligand>
        <name>NADPH</name>
        <dbReference type="ChEBI" id="CHEBI:57783"/>
    </ligand>
</feature>
<keyword evidence="2 14" id="KW-0444">Lipid biosynthesis</keyword>
<feature type="binding site" evidence="17">
    <location>
        <position position="279"/>
    </location>
    <ligand>
        <name>NAD(+)</name>
        <dbReference type="ChEBI" id="CHEBI:57540"/>
    </ligand>
</feature>
<feature type="domain" description="Glycerol-3-phosphate dehydrogenase NAD-dependent C-terminal" evidence="21">
    <location>
        <begin position="204"/>
        <end position="344"/>
    </location>
</feature>
<dbReference type="EC" id="1.1.1.94" evidence="11 14"/>
<feature type="binding site" evidence="14">
    <location>
        <position position="132"/>
    </location>
    <ligand>
        <name>NADPH</name>
        <dbReference type="ChEBI" id="CHEBI:57783"/>
    </ligand>
</feature>
<evidence type="ECO:0000313" key="22">
    <source>
        <dbReference type="EMBL" id="TCP35184.1"/>
    </source>
</evidence>
<evidence type="ECO:0000256" key="14">
    <source>
        <dbReference type="HAMAP-Rule" id="MF_00394"/>
    </source>
</evidence>
<feature type="binding site" evidence="14">
    <location>
        <position position="279"/>
    </location>
    <ligand>
        <name>NADPH</name>
        <dbReference type="ChEBI" id="CHEBI:57783"/>
    </ligand>
</feature>
<keyword evidence="23" id="KW-1185">Reference proteome</keyword>
<comment type="similarity">
    <text evidence="1 14 18">Belongs to the NAD-dependent glycerol-3-phosphate dehydrogenase family.</text>
</comment>
<dbReference type="Gene3D" id="1.10.1040.10">
    <property type="entry name" value="N-(1-d-carboxylethyl)-l-norvaline Dehydrogenase, domain 2"/>
    <property type="match status" value="1"/>
</dbReference>
<comment type="function">
    <text evidence="14">Catalyzes the reduction of the glycolytic intermediate dihydroxyacetone phosphate (DHAP) to sn-glycerol 3-phosphate (G3P), the key precursor for phospholipid synthesis.</text>
</comment>
<evidence type="ECO:0000256" key="5">
    <source>
        <dbReference type="ARBA" id="ARBA00023002"/>
    </source>
</evidence>
<dbReference type="EMBL" id="SLXO01000004">
    <property type="protein sequence ID" value="TCP35184.1"/>
    <property type="molecule type" value="Genomic_DNA"/>
</dbReference>
<evidence type="ECO:0000256" key="10">
    <source>
        <dbReference type="ARBA" id="ARBA00052716"/>
    </source>
</evidence>
<evidence type="ECO:0000256" key="7">
    <source>
        <dbReference type="ARBA" id="ARBA00023098"/>
    </source>
</evidence>
<evidence type="ECO:0000256" key="3">
    <source>
        <dbReference type="ARBA" id="ARBA00022741"/>
    </source>
</evidence>
<dbReference type="PRINTS" id="PR00077">
    <property type="entry name" value="GPDHDRGNASE"/>
</dbReference>
<feature type="binding site" evidence="17">
    <location>
        <begin position="35"/>
        <end position="40"/>
    </location>
    <ligand>
        <name>NAD(+)</name>
        <dbReference type="ChEBI" id="CHEBI:57540"/>
    </ligand>
</feature>
<feature type="binding site" evidence="16">
    <location>
        <position position="132"/>
    </location>
    <ligand>
        <name>substrate</name>
    </ligand>
</feature>
<dbReference type="PIRSF" id="PIRSF000114">
    <property type="entry name" value="Glycerol-3-P_dh"/>
    <property type="match status" value="1"/>
</dbReference>
<evidence type="ECO:0000259" key="21">
    <source>
        <dbReference type="Pfam" id="PF07479"/>
    </source>
</evidence>
<dbReference type="FunCoup" id="A0A4R2PK95">
    <property type="interactions" value="486"/>
</dbReference>
<dbReference type="AlphaFoldDB" id="A0A4R2PK95"/>
<feature type="binding site" evidence="14">
    <location>
        <position position="164"/>
    </location>
    <ligand>
        <name>NADPH</name>
        <dbReference type="ChEBI" id="CHEBI:57783"/>
    </ligand>
</feature>
<dbReference type="HAMAP" id="MF_00394">
    <property type="entry name" value="NAD_Glyc3P_dehydrog"/>
    <property type="match status" value="1"/>
</dbReference>
<keyword evidence="3 14" id="KW-0547">Nucleotide-binding</keyword>
<dbReference type="InterPro" id="IPR006168">
    <property type="entry name" value="G3P_DH_NAD-dep"/>
</dbReference>
<feature type="binding site" evidence="14">
    <location>
        <position position="160"/>
    </location>
    <ligand>
        <name>sn-glycerol 3-phosphate</name>
        <dbReference type="ChEBI" id="CHEBI:57597"/>
    </ligand>
</feature>
<feature type="binding site" evidence="14">
    <location>
        <position position="132"/>
    </location>
    <ligand>
        <name>sn-glycerol 3-phosphate</name>
        <dbReference type="ChEBI" id="CHEBI:57597"/>
    </ligand>
</feature>
<dbReference type="InterPro" id="IPR008927">
    <property type="entry name" value="6-PGluconate_DH-like_C_sf"/>
</dbReference>
<evidence type="ECO:0000256" key="16">
    <source>
        <dbReference type="PIRSR" id="PIRSR000114-2"/>
    </source>
</evidence>
<gene>
    <name evidence="14" type="primary">gpsA</name>
    <name evidence="22" type="ORF">EV659_10434</name>
</gene>
<dbReference type="Proteomes" id="UP000295399">
    <property type="component" value="Unassembled WGS sequence"/>
</dbReference>
<dbReference type="GO" id="GO:0046167">
    <property type="term" value="P:glycerol-3-phosphate biosynthetic process"/>
    <property type="evidence" value="ECO:0007669"/>
    <property type="project" value="UniProtKB-UniRule"/>
</dbReference>
<dbReference type="GO" id="GO:0006650">
    <property type="term" value="P:glycerophospholipid metabolic process"/>
    <property type="evidence" value="ECO:0007669"/>
    <property type="project" value="UniProtKB-UniRule"/>
</dbReference>
<evidence type="ECO:0000256" key="2">
    <source>
        <dbReference type="ARBA" id="ARBA00022516"/>
    </source>
</evidence>
<evidence type="ECO:0000259" key="20">
    <source>
        <dbReference type="Pfam" id="PF01210"/>
    </source>
</evidence>
<comment type="caution">
    <text evidence="14">Lacks conserved residue(s) required for the propagation of feature annotation.</text>
</comment>
<dbReference type="UniPathway" id="UPA00940"/>
<dbReference type="GO" id="GO:0046168">
    <property type="term" value="P:glycerol-3-phosphate catabolic process"/>
    <property type="evidence" value="ECO:0007669"/>
    <property type="project" value="InterPro"/>
</dbReference>
<dbReference type="InterPro" id="IPR011128">
    <property type="entry name" value="G3P_DH_NAD-dep_N"/>
</dbReference>
<feature type="active site" description="Proton acceptor" evidence="14 15">
    <location>
        <position position="215"/>
    </location>
</feature>
<dbReference type="SUPFAM" id="SSF48179">
    <property type="entry name" value="6-phosphogluconate dehydrogenase C-terminal domain-like"/>
    <property type="match status" value="1"/>
</dbReference>
<feature type="binding site" evidence="14">
    <location>
        <position position="39"/>
    </location>
    <ligand>
        <name>NADPH</name>
        <dbReference type="ChEBI" id="CHEBI:57783"/>
    </ligand>
</feature>
<comment type="subcellular location">
    <subcellularLocation>
        <location evidence="14">Cytoplasm</location>
    </subcellularLocation>
</comment>
<feature type="binding site" evidence="14">
    <location>
        <position position="59"/>
    </location>
    <ligand>
        <name>NADPH</name>
        <dbReference type="ChEBI" id="CHEBI:57783"/>
    </ligand>
</feature>
<dbReference type="FunFam" id="3.40.50.720:FF:000019">
    <property type="entry name" value="Glycerol-3-phosphate dehydrogenase [NAD(P)+]"/>
    <property type="match status" value="1"/>
</dbReference>
<keyword evidence="5 14" id="KW-0560">Oxidoreductase</keyword>
<feature type="binding site" evidence="17">
    <location>
        <position position="164"/>
    </location>
    <ligand>
        <name>NAD(+)</name>
        <dbReference type="ChEBI" id="CHEBI:57540"/>
    </ligand>
</feature>
<sequence>MNTRFETPAMAEPETGGDGSPGFGPPLGPRVGVVGAGAFGTALAQTARRGGAEPLIWAHEAETVQAINDTASNPAFLPGVPLDPGVRATADLADLADRDLVLMVPPAQHMRRLAEALAGHLAASVPLVLCSKGMEAKTAKLMSEVVAEAAPGHPVAVLSGPNFAAELARGLPSAATLAADDPVLCRRIIARLGLATFRLYASGDVVGAQIGSVVKNVMAIATGIVHGLELGENARAALLTRGLAEMTRFGLARGAERETLQGLSGLGDLMLTCSSLQSRNMSLGHEIGRGGDAATVLAGRRSVAEGAITAQVLAAEAERLGVDMPITRTVDAVLNRGLSLDRAVADLLTRPFKAEET</sequence>
<feature type="binding site" evidence="14">
    <location>
        <position position="278"/>
    </location>
    <ligand>
        <name>sn-glycerol 3-phosphate</name>
        <dbReference type="ChEBI" id="CHEBI:57597"/>
    </ligand>
</feature>
<evidence type="ECO:0000256" key="13">
    <source>
        <dbReference type="ARBA" id="ARBA00080511"/>
    </source>
</evidence>
<feature type="binding site" evidence="14">
    <location>
        <position position="268"/>
    </location>
    <ligand>
        <name>sn-glycerol 3-phosphate</name>
        <dbReference type="ChEBI" id="CHEBI:57597"/>
    </ligand>
</feature>
<evidence type="ECO:0000256" key="1">
    <source>
        <dbReference type="ARBA" id="ARBA00011009"/>
    </source>
</evidence>
<evidence type="ECO:0000256" key="17">
    <source>
        <dbReference type="PIRSR" id="PIRSR000114-3"/>
    </source>
</evidence>
<dbReference type="GO" id="GO:0005975">
    <property type="term" value="P:carbohydrate metabolic process"/>
    <property type="evidence" value="ECO:0007669"/>
    <property type="project" value="InterPro"/>
</dbReference>
<accession>A0A4R2PK95</accession>
<dbReference type="InterPro" id="IPR013328">
    <property type="entry name" value="6PGD_dom2"/>
</dbReference>
<feature type="binding site" evidence="14">
    <location>
        <position position="280"/>
    </location>
    <ligand>
        <name>sn-glycerol 3-phosphate</name>
        <dbReference type="ChEBI" id="CHEBI:57597"/>
    </ligand>
</feature>
<proteinExistence type="inferred from homology"/>
<evidence type="ECO:0000256" key="9">
    <source>
        <dbReference type="ARBA" id="ARBA00023264"/>
    </source>
</evidence>
<keyword evidence="4 14" id="KW-0521">NADP</keyword>
<evidence type="ECO:0000256" key="15">
    <source>
        <dbReference type="PIRSR" id="PIRSR000114-1"/>
    </source>
</evidence>